<sequence length="64" mass="6850">MAIQRVEFIRFRDGQGLELAKHAGIVVAATRRPTNGEYALNITTNSGVTVRGELSFSGTKGASK</sequence>
<dbReference type="Proteomes" id="UP000291302">
    <property type="component" value="Unassembled WGS sequence"/>
</dbReference>
<gene>
    <name evidence="1" type="ORF">ELH03_34580</name>
</gene>
<organism evidence="1 2">
    <name type="scientific">Rhizobium beringeri</name>
    <dbReference type="NCBI Taxonomy" id="3019934"/>
    <lineage>
        <taxon>Bacteria</taxon>
        <taxon>Pseudomonadati</taxon>
        <taxon>Pseudomonadota</taxon>
        <taxon>Alphaproteobacteria</taxon>
        <taxon>Hyphomicrobiales</taxon>
        <taxon>Rhizobiaceae</taxon>
        <taxon>Rhizobium/Agrobacterium group</taxon>
        <taxon>Rhizobium</taxon>
    </lineage>
</organism>
<accession>A0ABY1XHI8</accession>
<keyword evidence="2" id="KW-1185">Reference proteome</keyword>
<evidence type="ECO:0000313" key="1">
    <source>
        <dbReference type="EMBL" id="TBE58180.1"/>
    </source>
</evidence>
<dbReference type="EMBL" id="SILG01000006">
    <property type="protein sequence ID" value="TBE58180.1"/>
    <property type="molecule type" value="Genomic_DNA"/>
</dbReference>
<comment type="caution">
    <text evidence="1">The sequence shown here is derived from an EMBL/GenBank/DDBJ whole genome shotgun (WGS) entry which is preliminary data.</text>
</comment>
<proteinExistence type="predicted"/>
<evidence type="ECO:0000313" key="2">
    <source>
        <dbReference type="Proteomes" id="UP000291302"/>
    </source>
</evidence>
<protein>
    <submittedName>
        <fullName evidence="1">Uncharacterized protein</fullName>
    </submittedName>
</protein>
<dbReference type="RefSeq" id="WP_130767472.1">
    <property type="nucleotide sequence ID" value="NZ_SILG01000006.1"/>
</dbReference>
<name>A0ABY1XHI8_9HYPH</name>
<reference evidence="1 2" key="1">
    <citation type="submission" date="2019-02" db="EMBL/GenBank/DDBJ databases">
        <title>The genomic architecture of introgression among sibling species of bacteria.</title>
        <authorList>
            <person name="Cavassim M.I.A."/>
            <person name="Moeskjaer S."/>
            <person name="Moslemi C."/>
            <person name="Fields B."/>
            <person name="Bachmann A."/>
            <person name="Vilhjalmsson B."/>
            <person name="Schierup M.H."/>
            <person name="Young J.P.W."/>
            <person name="Andersen S.U."/>
        </authorList>
    </citation>
    <scope>NUCLEOTIDE SEQUENCE [LARGE SCALE GENOMIC DNA]</scope>
    <source>
        <strain evidence="1 2">SM51</strain>
    </source>
</reference>